<evidence type="ECO:0000313" key="1">
    <source>
        <dbReference type="EMBL" id="KAK9772260.1"/>
    </source>
</evidence>
<organism evidence="1 2">
    <name type="scientific">Seiridium cardinale</name>
    <dbReference type="NCBI Taxonomy" id="138064"/>
    <lineage>
        <taxon>Eukaryota</taxon>
        <taxon>Fungi</taxon>
        <taxon>Dikarya</taxon>
        <taxon>Ascomycota</taxon>
        <taxon>Pezizomycotina</taxon>
        <taxon>Sordariomycetes</taxon>
        <taxon>Xylariomycetidae</taxon>
        <taxon>Amphisphaeriales</taxon>
        <taxon>Sporocadaceae</taxon>
        <taxon>Seiridium</taxon>
    </lineage>
</organism>
<sequence length="155" mass="17193">MTRLVVKSEVLVVERTLSGGGAGLAVERASPRSRAELPVKRKSLGCNLTGLTGRYPLHSVRLELSPVPRLVGLVVAPRGPNGRGKTSDVEPEVVYGPFAGLDMTVLVVLLRYKIRWMGWDQRTSWERSDKLDDSAELRDGYQARYMQEVEGQVET</sequence>
<gene>
    <name evidence="1" type="ORF">SCAR479_11115</name>
</gene>
<dbReference type="Proteomes" id="UP001465668">
    <property type="component" value="Unassembled WGS sequence"/>
</dbReference>
<dbReference type="EMBL" id="JARVKM010000064">
    <property type="protein sequence ID" value="KAK9772260.1"/>
    <property type="molecule type" value="Genomic_DNA"/>
</dbReference>
<evidence type="ECO:0000313" key="2">
    <source>
        <dbReference type="Proteomes" id="UP001465668"/>
    </source>
</evidence>
<protein>
    <recommendedName>
        <fullName evidence="3">Chromo domain-containing protein</fullName>
    </recommendedName>
</protein>
<reference evidence="1 2" key="1">
    <citation type="submission" date="2024-02" db="EMBL/GenBank/DDBJ databases">
        <title>First draft genome assembly of two strains of Seiridium cardinale.</title>
        <authorList>
            <person name="Emiliani G."/>
            <person name="Scali E."/>
        </authorList>
    </citation>
    <scope>NUCLEOTIDE SEQUENCE [LARGE SCALE GENOMIC DNA]</scope>
    <source>
        <strain evidence="1 2">BM-138-000479</strain>
    </source>
</reference>
<proteinExistence type="predicted"/>
<evidence type="ECO:0008006" key="3">
    <source>
        <dbReference type="Google" id="ProtNLM"/>
    </source>
</evidence>
<accession>A0ABR2XEL9</accession>
<name>A0ABR2XEL9_9PEZI</name>
<comment type="caution">
    <text evidence="1">The sequence shown here is derived from an EMBL/GenBank/DDBJ whole genome shotgun (WGS) entry which is preliminary data.</text>
</comment>
<keyword evidence="2" id="KW-1185">Reference proteome</keyword>